<name>A0ABY5BQT8_9LACO</name>
<reference evidence="1" key="1">
    <citation type="submission" date="2022-05" db="EMBL/GenBank/DDBJ databases">
        <authorList>
            <person name="Oliphant S.A."/>
            <person name="Watson-Haigh N.S."/>
            <person name="Sumby K.M."/>
            <person name="Gardner J.M."/>
            <person name="Jiranek V."/>
        </authorList>
    </citation>
    <scope>NUCLEOTIDE SEQUENCE</scope>
    <source>
        <strain evidence="1">KI11_C11</strain>
    </source>
</reference>
<gene>
    <name evidence="1" type="ORF">M3M39_05040</name>
</gene>
<protein>
    <submittedName>
        <fullName evidence="1">Uncharacterized protein</fullName>
    </submittedName>
</protein>
<evidence type="ECO:0000313" key="2">
    <source>
        <dbReference type="Proteomes" id="UP001057025"/>
    </source>
</evidence>
<proteinExistence type="predicted"/>
<organism evidence="1 2">
    <name type="scientific">Fructilactobacillus hinvesii</name>
    <dbReference type="NCBI Taxonomy" id="2940300"/>
    <lineage>
        <taxon>Bacteria</taxon>
        <taxon>Bacillati</taxon>
        <taxon>Bacillota</taxon>
        <taxon>Bacilli</taxon>
        <taxon>Lactobacillales</taxon>
        <taxon>Lactobacillaceae</taxon>
        <taxon>Fructilactobacillus</taxon>
    </lineage>
</organism>
<keyword evidence="2" id="KW-1185">Reference proteome</keyword>
<sequence length="73" mass="8516">MSKKEVEVPVVSSELARSFEIAKHTIQGIRTMLNTDFYEYLKTPERDSMDNKQFLFLLARMSVLGYKRNLNGE</sequence>
<dbReference type="RefSeq" id="WP_252796787.1">
    <property type="nucleotide sequence ID" value="NZ_CP097118.1"/>
</dbReference>
<evidence type="ECO:0000313" key="1">
    <source>
        <dbReference type="EMBL" id="USS87489.1"/>
    </source>
</evidence>
<accession>A0ABY5BQT8</accession>
<dbReference type="Proteomes" id="UP001057025">
    <property type="component" value="Chromosome"/>
</dbReference>
<dbReference type="EMBL" id="CP097118">
    <property type="protein sequence ID" value="USS87489.1"/>
    <property type="molecule type" value="Genomic_DNA"/>
</dbReference>